<name>A0ABN4ASD2_EMTOG</name>
<organism evidence="1 2">
    <name type="scientific">Emticicia oligotrophica (strain DSM 17448 / CIP 109782 / MTCC 6937 / GPTSA100-15)</name>
    <dbReference type="NCBI Taxonomy" id="929562"/>
    <lineage>
        <taxon>Bacteria</taxon>
        <taxon>Pseudomonadati</taxon>
        <taxon>Bacteroidota</taxon>
        <taxon>Cytophagia</taxon>
        <taxon>Cytophagales</taxon>
        <taxon>Leadbetterellaceae</taxon>
        <taxon>Emticicia</taxon>
    </lineage>
</organism>
<evidence type="ECO:0008006" key="3">
    <source>
        <dbReference type="Google" id="ProtNLM"/>
    </source>
</evidence>
<gene>
    <name evidence="1" type="ordered locus">Emtol_3790</name>
</gene>
<accession>A0ABN4ASD2</accession>
<dbReference type="RefSeq" id="WP_015030604.1">
    <property type="nucleotide sequence ID" value="NC_018748.1"/>
</dbReference>
<evidence type="ECO:0000313" key="1">
    <source>
        <dbReference type="EMBL" id="AFK04916.1"/>
    </source>
</evidence>
<dbReference type="Gene3D" id="2.40.160.50">
    <property type="entry name" value="membrane protein fhac: a member of the omp85/tpsb transporter family"/>
    <property type="match status" value="1"/>
</dbReference>
<protein>
    <recommendedName>
        <fullName evidence="3">Bacterial surface antigen (D15) domain-containing protein</fullName>
    </recommendedName>
</protein>
<sequence>MSISRIIFLVCIPYKVVFGQVDTSKNKLVDVIDVWHLVFSKNYSIDTSKAKVKEPLLSILPGFGYSQLTGFTVLVDGNISFYTQPNTNISVIKLTPEYAQNKQFTPILTTSIWTKNNQYNFVSDWRYYNYKVIDFGLGGSTNPFIFNTYSYQFLRFHQLLSRSISSNFLLGIGYNFDKHFNIIQNESQLNTNVSNYEITKPTLSSGLVFNVLYDSRKNENSPVSGGWYFNSSFIKNFKFLKSSSNYYSLYSDFRHYVSLPQGSNNILAFWNINWLTFGGQSPYFDLPSTLWDTYDNAGRTFIQGRFRGKNMLYYEAEYRFDIIKNQLLGGAFFANIQSFSEPQNKHFSNPILGYGASLRTKVNKKSKVYFVVSYGLGKGGARGFFFNLGDVY</sequence>
<dbReference type="Proteomes" id="UP000002875">
    <property type="component" value="Chromosome"/>
</dbReference>
<reference evidence="1 2" key="1">
    <citation type="submission" date="2011-07" db="EMBL/GenBank/DDBJ databases">
        <title>The complete genome of chromosome of Emticicia oligotrophica DSM 17448.</title>
        <authorList>
            <consortium name="US DOE Joint Genome Institute (JGI-PGF)"/>
            <person name="Lucas S."/>
            <person name="Han J."/>
            <person name="Lapidus A."/>
            <person name="Bruce D."/>
            <person name="Goodwin L."/>
            <person name="Pitluck S."/>
            <person name="Peters L."/>
            <person name="Kyrpides N."/>
            <person name="Mavromatis K."/>
            <person name="Ivanova N."/>
            <person name="Ovchinnikova G."/>
            <person name="Teshima H."/>
            <person name="Detter J.C."/>
            <person name="Tapia R."/>
            <person name="Han C."/>
            <person name="Land M."/>
            <person name="Hauser L."/>
            <person name="Markowitz V."/>
            <person name="Cheng J.-F."/>
            <person name="Hugenholtz P."/>
            <person name="Woyke T."/>
            <person name="Wu D."/>
            <person name="Tindall B."/>
            <person name="Pomrenke H."/>
            <person name="Brambilla E."/>
            <person name="Klenk H.-P."/>
            <person name="Eisen J.A."/>
        </authorList>
    </citation>
    <scope>NUCLEOTIDE SEQUENCE [LARGE SCALE GENOMIC DNA]</scope>
    <source>
        <strain evidence="1 2">DSM 17448</strain>
    </source>
</reference>
<proteinExistence type="predicted"/>
<keyword evidence="2" id="KW-1185">Reference proteome</keyword>
<dbReference type="EMBL" id="CP002961">
    <property type="protein sequence ID" value="AFK04916.1"/>
    <property type="molecule type" value="Genomic_DNA"/>
</dbReference>
<evidence type="ECO:0000313" key="2">
    <source>
        <dbReference type="Proteomes" id="UP000002875"/>
    </source>
</evidence>